<evidence type="ECO:0000313" key="2">
    <source>
        <dbReference type="EMBL" id="AEV18062.1"/>
    </source>
</evidence>
<gene>
    <name evidence="2" type="ORF">GTCCBUS3UF5_7390</name>
</gene>
<protein>
    <submittedName>
        <fullName evidence="2">Uncharacterized protein</fullName>
    </submittedName>
</protein>
<proteinExistence type="predicted"/>
<evidence type="ECO:0000256" key="1">
    <source>
        <dbReference type="SAM" id="MobiDB-lite"/>
    </source>
</evidence>
<sequence>MAKKKCLLAGGSQEKRQAALGNSQTPAGQPANVTQGQRPLTYWR</sequence>
<feature type="region of interest" description="Disordered" evidence="1">
    <location>
        <begin position="1"/>
        <end position="44"/>
    </location>
</feature>
<reference evidence="2 3" key="1">
    <citation type="submission" date="2011-11" db="EMBL/GenBank/DDBJ databases">
        <title>Complete genome sequence of thermophilic Geobacillus thermoleovorans CCB_US3_UF5.</title>
        <authorList>
            <person name="Muhd Sakaff M.K.L."/>
            <person name="Abdul Rahman A.Y."/>
            <person name="Saito J.A."/>
            <person name="Hou S."/>
            <person name="Alam M."/>
        </authorList>
    </citation>
    <scope>NUCLEOTIDE SEQUENCE [LARGE SCALE GENOMIC DNA]</scope>
    <source>
        <strain evidence="2 3">CCB_US3_UF5</strain>
    </source>
</reference>
<organism evidence="2 3">
    <name type="scientific">Geobacillus thermoleovorans CCB_US3_UF5</name>
    <dbReference type="NCBI Taxonomy" id="1111068"/>
    <lineage>
        <taxon>Bacteria</taxon>
        <taxon>Bacillati</taxon>
        <taxon>Bacillota</taxon>
        <taxon>Bacilli</taxon>
        <taxon>Bacillales</taxon>
        <taxon>Anoxybacillaceae</taxon>
        <taxon>Geobacillus</taxon>
        <taxon>Geobacillus thermoleovorans group</taxon>
    </lineage>
</organism>
<keyword evidence="3" id="KW-1185">Reference proteome</keyword>
<name>A0ABM5MEE5_GEOTH</name>
<dbReference type="EMBL" id="CP003125">
    <property type="protein sequence ID" value="AEV18062.1"/>
    <property type="molecule type" value="Genomic_DNA"/>
</dbReference>
<feature type="compositionally biased region" description="Polar residues" evidence="1">
    <location>
        <begin position="20"/>
        <end position="38"/>
    </location>
</feature>
<dbReference type="Proteomes" id="UP000005636">
    <property type="component" value="Chromosome"/>
</dbReference>
<accession>A0ABM5MEE5</accession>
<evidence type="ECO:0000313" key="3">
    <source>
        <dbReference type="Proteomes" id="UP000005636"/>
    </source>
</evidence>